<dbReference type="Gene3D" id="1.20.1440.100">
    <property type="entry name" value="SG protein - dephosphorylation function"/>
    <property type="match status" value="1"/>
</dbReference>
<dbReference type="Proteomes" id="UP001387100">
    <property type="component" value="Unassembled WGS sequence"/>
</dbReference>
<dbReference type="SUPFAM" id="SSF56784">
    <property type="entry name" value="HAD-like"/>
    <property type="match status" value="1"/>
</dbReference>
<proteinExistence type="predicted"/>
<evidence type="ECO:0000313" key="1">
    <source>
        <dbReference type="EMBL" id="MEJ5947044.1"/>
    </source>
</evidence>
<dbReference type="Gene3D" id="3.40.50.1000">
    <property type="entry name" value="HAD superfamily/HAD-like"/>
    <property type="match status" value="1"/>
</dbReference>
<keyword evidence="2" id="KW-1185">Reference proteome</keyword>
<accession>A0ABU8RQ60</accession>
<organism evidence="1 2">
    <name type="scientific">Pseudokineococcus basanitobsidens</name>
    <dbReference type="NCBI Taxonomy" id="1926649"/>
    <lineage>
        <taxon>Bacteria</taxon>
        <taxon>Bacillati</taxon>
        <taxon>Actinomycetota</taxon>
        <taxon>Actinomycetes</taxon>
        <taxon>Kineosporiales</taxon>
        <taxon>Kineosporiaceae</taxon>
        <taxon>Pseudokineococcus</taxon>
    </lineage>
</organism>
<dbReference type="EMBL" id="JBBIAA010000067">
    <property type="protein sequence ID" value="MEJ5947044.1"/>
    <property type="molecule type" value="Genomic_DNA"/>
</dbReference>
<reference evidence="1 2" key="1">
    <citation type="journal article" date="2017" name="Int. J. Syst. Evol. Microbiol.">
        <title>Pseudokineococcus basanitobsidens sp. nov., isolated from volcanic rock.</title>
        <authorList>
            <person name="Lee D.W."/>
            <person name="Park M.Y."/>
            <person name="Kim J.J."/>
            <person name="Kim B.S."/>
        </authorList>
    </citation>
    <scope>NUCLEOTIDE SEQUENCE [LARGE SCALE GENOMIC DNA]</scope>
    <source>
        <strain evidence="1 2">DSM 103726</strain>
    </source>
</reference>
<dbReference type="RefSeq" id="WP_339576417.1">
    <property type="nucleotide sequence ID" value="NZ_JBBIAA010000067.1"/>
</dbReference>
<sequence>MKVGQAEESESAQVVVFDLDGTLLRGDAFGLFLVHLLRRPPVRAAVAIATAPVWLPAFLLPPTRVAAERYLVWLAAVGVAHEDFTARSARFAADHASPRSGRTTVAVLDRFREHQGRGDRVVVATGCASPLAEHVCDALGLDDVEVVASVLTRTRWGLPRAVPARGEGKLRALLSAGISLPVDHAYSDSCADLPLLRAARAPHVVNASPRDLRRLRRALGEDVDVMTAV</sequence>
<dbReference type="InterPro" id="IPR036412">
    <property type="entry name" value="HAD-like_sf"/>
</dbReference>
<dbReference type="Pfam" id="PF12710">
    <property type="entry name" value="HAD"/>
    <property type="match status" value="1"/>
</dbReference>
<name>A0ABU8RQ60_9ACTN</name>
<evidence type="ECO:0000313" key="2">
    <source>
        <dbReference type="Proteomes" id="UP001387100"/>
    </source>
</evidence>
<protein>
    <submittedName>
        <fullName evidence="1">Haloacid dehalogenase-like hydrolase</fullName>
    </submittedName>
</protein>
<gene>
    <name evidence="1" type="ORF">WDZ17_17270</name>
</gene>
<comment type="caution">
    <text evidence="1">The sequence shown here is derived from an EMBL/GenBank/DDBJ whole genome shotgun (WGS) entry which is preliminary data.</text>
</comment>
<dbReference type="InterPro" id="IPR023214">
    <property type="entry name" value="HAD_sf"/>
</dbReference>